<sequence>MPTQLDTLPPEILFNILSFTEPTCNPTLTSYSLNAIAETNKQLNAIVEEYARSLLKQHANITPPKHSKTFTCRKRWLADICQFCKKTSKRTACFYPTLTCCDKCDRKQYPKMTMTKATQDHHLSKLDLFTPNLLHPHLPSLAVGTIKVMGGDTTLISEADVLARREYIHRLLGDKAKDPAVMRVRPATHERIIKHLNTFYDYRRRKWRQLMPPGEDQIRKGPKSMATEESRRVYADKALKREWAAARQGGMSKHTAIELE</sequence>
<organism evidence="1 2">
    <name type="scientific">Clathrospora elynae</name>
    <dbReference type="NCBI Taxonomy" id="706981"/>
    <lineage>
        <taxon>Eukaryota</taxon>
        <taxon>Fungi</taxon>
        <taxon>Dikarya</taxon>
        <taxon>Ascomycota</taxon>
        <taxon>Pezizomycotina</taxon>
        <taxon>Dothideomycetes</taxon>
        <taxon>Pleosporomycetidae</taxon>
        <taxon>Pleosporales</taxon>
        <taxon>Diademaceae</taxon>
        <taxon>Clathrospora</taxon>
    </lineage>
</organism>
<dbReference type="Proteomes" id="UP000800038">
    <property type="component" value="Unassembled WGS sequence"/>
</dbReference>
<dbReference type="OrthoDB" id="5313288at2759"/>
<dbReference type="EMBL" id="ML976005">
    <property type="protein sequence ID" value="KAF1946149.1"/>
    <property type="molecule type" value="Genomic_DNA"/>
</dbReference>
<reference evidence="1" key="1">
    <citation type="journal article" date="2020" name="Stud. Mycol.">
        <title>101 Dothideomycetes genomes: a test case for predicting lifestyles and emergence of pathogens.</title>
        <authorList>
            <person name="Haridas S."/>
            <person name="Albert R."/>
            <person name="Binder M."/>
            <person name="Bloem J."/>
            <person name="Labutti K."/>
            <person name="Salamov A."/>
            <person name="Andreopoulos B."/>
            <person name="Baker S."/>
            <person name="Barry K."/>
            <person name="Bills G."/>
            <person name="Bluhm B."/>
            <person name="Cannon C."/>
            <person name="Castanera R."/>
            <person name="Culley D."/>
            <person name="Daum C."/>
            <person name="Ezra D."/>
            <person name="Gonzalez J."/>
            <person name="Henrissat B."/>
            <person name="Kuo A."/>
            <person name="Liang C."/>
            <person name="Lipzen A."/>
            <person name="Lutzoni F."/>
            <person name="Magnuson J."/>
            <person name="Mondo S."/>
            <person name="Nolan M."/>
            <person name="Ohm R."/>
            <person name="Pangilinan J."/>
            <person name="Park H.-J."/>
            <person name="Ramirez L."/>
            <person name="Alfaro M."/>
            <person name="Sun H."/>
            <person name="Tritt A."/>
            <person name="Yoshinaga Y."/>
            <person name="Zwiers L.-H."/>
            <person name="Turgeon B."/>
            <person name="Goodwin S."/>
            <person name="Spatafora J."/>
            <person name="Crous P."/>
            <person name="Grigoriev I."/>
        </authorList>
    </citation>
    <scope>NUCLEOTIDE SEQUENCE</scope>
    <source>
        <strain evidence="1">CBS 161.51</strain>
    </source>
</reference>
<evidence type="ECO:0008006" key="3">
    <source>
        <dbReference type="Google" id="ProtNLM"/>
    </source>
</evidence>
<accession>A0A6A5T366</accession>
<dbReference type="CDD" id="cd09917">
    <property type="entry name" value="F-box_SF"/>
    <property type="match status" value="1"/>
</dbReference>
<dbReference type="AlphaFoldDB" id="A0A6A5T366"/>
<evidence type="ECO:0000313" key="1">
    <source>
        <dbReference type="EMBL" id="KAF1946149.1"/>
    </source>
</evidence>
<dbReference type="InterPro" id="IPR036047">
    <property type="entry name" value="F-box-like_dom_sf"/>
</dbReference>
<protein>
    <recommendedName>
        <fullName evidence="3">F-box domain-containing protein</fullName>
    </recommendedName>
</protein>
<name>A0A6A5T366_9PLEO</name>
<gene>
    <name evidence="1" type="ORF">EJ02DRAFT_450923</name>
</gene>
<keyword evidence="2" id="KW-1185">Reference proteome</keyword>
<dbReference type="SUPFAM" id="SSF81383">
    <property type="entry name" value="F-box domain"/>
    <property type="match status" value="1"/>
</dbReference>
<evidence type="ECO:0000313" key="2">
    <source>
        <dbReference type="Proteomes" id="UP000800038"/>
    </source>
</evidence>
<proteinExistence type="predicted"/>